<name>X1BTE1_9ZZZZ</name>
<dbReference type="Gene3D" id="3.60.9.10">
    <property type="entry name" value="Aldehyde ferredoxin oxidoreductase, N-terminal domain"/>
    <property type="match status" value="1"/>
</dbReference>
<dbReference type="GO" id="GO:0051536">
    <property type="term" value="F:iron-sulfur cluster binding"/>
    <property type="evidence" value="ECO:0007669"/>
    <property type="project" value="InterPro"/>
</dbReference>
<proteinExistence type="predicted"/>
<protein>
    <recommendedName>
        <fullName evidence="1">Aldehyde ferredoxin oxidoreductase N-terminal domain-containing protein</fullName>
    </recommendedName>
</protein>
<sequence length="133" mass="14208">MSKGYTGKILRVNLSNGSITEEAYGDTFYRRYVGGWGIIGYHLLKELEPMIDPFGPENKLIFAAGPITGVPLPGNGRNAVGAKSPLTGGFGVGEAGGYWGAGLKHAGFDGVIFEGRSEDPVYLWLKDGEAELR</sequence>
<feature type="domain" description="Aldehyde ferredoxin oxidoreductase N-terminal" evidence="1">
    <location>
        <begin position="5"/>
        <end position="133"/>
    </location>
</feature>
<dbReference type="InterPro" id="IPR036503">
    <property type="entry name" value="Ald_Fedxn_OxRdtase_N_sf"/>
</dbReference>
<reference evidence="2" key="1">
    <citation type="journal article" date="2014" name="Front. Microbiol.">
        <title>High frequency of phylogenetically diverse reductive dehalogenase-homologous genes in deep subseafloor sedimentary metagenomes.</title>
        <authorList>
            <person name="Kawai M."/>
            <person name="Futagami T."/>
            <person name="Toyoda A."/>
            <person name="Takaki Y."/>
            <person name="Nishi S."/>
            <person name="Hori S."/>
            <person name="Arai W."/>
            <person name="Tsubouchi T."/>
            <person name="Morono Y."/>
            <person name="Uchiyama I."/>
            <person name="Ito T."/>
            <person name="Fujiyama A."/>
            <person name="Inagaki F."/>
            <person name="Takami H."/>
        </authorList>
    </citation>
    <scope>NUCLEOTIDE SEQUENCE</scope>
    <source>
        <strain evidence="2">Expedition CK06-06</strain>
    </source>
</reference>
<evidence type="ECO:0000313" key="2">
    <source>
        <dbReference type="EMBL" id="GAG98994.1"/>
    </source>
</evidence>
<dbReference type="SMART" id="SM00790">
    <property type="entry name" value="AFOR_N"/>
    <property type="match status" value="1"/>
</dbReference>
<dbReference type="InterPro" id="IPR013983">
    <property type="entry name" value="Ald_Fedxn_OxRdtase_N"/>
</dbReference>
<feature type="non-terminal residue" evidence="2">
    <location>
        <position position="133"/>
    </location>
</feature>
<evidence type="ECO:0000259" key="1">
    <source>
        <dbReference type="SMART" id="SM00790"/>
    </source>
</evidence>
<accession>X1BTE1</accession>
<dbReference type="EMBL" id="BART01026612">
    <property type="protein sequence ID" value="GAG98994.1"/>
    <property type="molecule type" value="Genomic_DNA"/>
</dbReference>
<dbReference type="AlphaFoldDB" id="X1BTE1"/>
<dbReference type="SUPFAM" id="SSF56228">
    <property type="entry name" value="Aldehyde ferredoxin oxidoreductase, N-terminal domain"/>
    <property type="match status" value="1"/>
</dbReference>
<dbReference type="InterPro" id="IPR051919">
    <property type="entry name" value="W-dependent_AOR"/>
</dbReference>
<dbReference type="Pfam" id="PF02730">
    <property type="entry name" value="AFOR_N"/>
    <property type="match status" value="1"/>
</dbReference>
<organism evidence="2">
    <name type="scientific">marine sediment metagenome</name>
    <dbReference type="NCBI Taxonomy" id="412755"/>
    <lineage>
        <taxon>unclassified sequences</taxon>
        <taxon>metagenomes</taxon>
        <taxon>ecological metagenomes</taxon>
    </lineage>
</organism>
<dbReference type="PANTHER" id="PTHR30038">
    <property type="entry name" value="ALDEHYDE FERREDOXIN OXIDOREDUCTASE"/>
    <property type="match status" value="1"/>
</dbReference>
<comment type="caution">
    <text evidence="2">The sequence shown here is derived from an EMBL/GenBank/DDBJ whole genome shotgun (WGS) entry which is preliminary data.</text>
</comment>
<gene>
    <name evidence="2" type="ORF">S01H4_47410</name>
</gene>
<dbReference type="GO" id="GO:0016625">
    <property type="term" value="F:oxidoreductase activity, acting on the aldehyde or oxo group of donors, iron-sulfur protein as acceptor"/>
    <property type="evidence" value="ECO:0007669"/>
    <property type="project" value="InterPro"/>
</dbReference>
<dbReference type="PANTHER" id="PTHR30038:SF0">
    <property type="entry name" value="TUNGSTEN-CONTAINING ALDEHYDE FERREDOXIN OXIDOREDUCTASE"/>
    <property type="match status" value="1"/>
</dbReference>